<evidence type="ECO:0000313" key="3">
    <source>
        <dbReference type="EMBL" id="KAK4044044.1"/>
    </source>
</evidence>
<comment type="caution">
    <text evidence="3">The sequence shown here is derived from an EMBL/GenBank/DDBJ whole genome shotgun (WGS) entry which is preliminary data.</text>
</comment>
<dbReference type="AlphaFoldDB" id="A0AAN6SUX5"/>
<dbReference type="GO" id="GO:0046983">
    <property type="term" value="F:protein dimerization activity"/>
    <property type="evidence" value="ECO:0007669"/>
    <property type="project" value="InterPro"/>
</dbReference>
<keyword evidence="4" id="KW-1185">Reference proteome</keyword>
<evidence type="ECO:0000313" key="4">
    <source>
        <dbReference type="Proteomes" id="UP001303115"/>
    </source>
</evidence>
<accession>A0AAN6SUX5</accession>
<evidence type="ECO:0000256" key="2">
    <source>
        <dbReference type="SAM" id="MobiDB-lite"/>
    </source>
</evidence>
<protein>
    <submittedName>
        <fullName evidence="3">Uncharacterized protein</fullName>
    </submittedName>
</protein>
<dbReference type="Proteomes" id="UP001303115">
    <property type="component" value="Unassembled WGS sequence"/>
</dbReference>
<organism evidence="3 4">
    <name type="scientific">Parachaetomium inaequale</name>
    <dbReference type="NCBI Taxonomy" id="2588326"/>
    <lineage>
        <taxon>Eukaryota</taxon>
        <taxon>Fungi</taxon>
        <taxon>Dikarya</taxon>
        <taxon>Ascomycota</taxon>
        <taxon>Pezizomycotina</taxon>
        <taxon>Sordariomycetes</taxon>
        <taxon>Sordariomycetidae</taxon>
        <taxon>Sordariales</taxon>
        <taxon>Chaetomiaceae</taxon>
        <taxon>Parachaetomium</taxon>
    </lineage>
</organism>
<feature type="region of interest" description="Disordered" evidence="2">
    <location>
        <begin position="132"/>
        <end position="161"/>
    </location>
</feature>
<feature type="compositionally biased region" description="Basic and acidic residues" evidence="2">
    <location>
        <begin position="31"/>
        <end position="50"/>
    </location>
</feature>
<reference evidence="4" key="1">
    <citation type="journal article" date="2023" name="Mol. Phylogenet. Evol.">
        <title>Genome-scale phylogeny and comparative genomics of the fungal order Sordariales.</title>
        <authorList>
            <person name="Hensen N."/>
            <person name="Bonometti L."/>
            <person name="Westerberg I."/>
            <person name="Brannstrom I.O."/>
            <person name="Guillou S."/>
            <person name="Cros-Aarteil S."/>
            <person name="Calhoun S."/>
            <person name="Haridas S."/>
            <person name="Kuo A."/>
            <person name="Mondo S."/>
            <person name="Pangilinan J."/>
            <person name="Riley R."/>
            <person name="LaButti K."/>
            <person name="Andreopoulos B."/>
            <person name="Lipzen A."/>
            <person name="Chen C."/>
            <person name="Yan M."/>
            <person name="Daum C."/>
            <person name="Ng V."/>
            <person name="Clum A."/>
            <person name="Steindorff A."/>
            <person name="Ohm R.A."/>
            <person name="Martin F."/>
            <person name="Silar P."/>
            <person name="Natvig D.O."/>
            <person name="Lalanne C."/>
            <person name="Gautier V."/>
            <person name="Ament-Velasquez S.L."/>
            <person name="Kruys A."/>
            <person name="Hutchinson M.I."/>
            <person name="Powell A.J."/>
            <person name="Barry K."/>
            <person name="Miller A.N."/>
            <person name="Grigoriev I.V."/>
            <person name="Debuchy R."/>
            <person name="Gladieux P."/>
            <person name="Hiltunen Thoren M."/>
            <person name="Johannesson H."/>
        </authorList>
    </citation>
    <scope>NUCLEOTIDE SEQUENCE [LARGE SCALE GENOMIC DNA]</scope>
    <source>
        <strain evidence="4">CBS 284.82</strain>
    </source>
</reference>
<evidence type="ECO:0000256" key="1">
    <source>
        <dbReference type="SAM" id="Coils"/>
    </source>
</evidence>
<proteinExistence type="predicted"/>
<name>A0AAN6SUX5_9PEZI</name>
<dbReference type="InterPro" id="IPR036638">
    <property type="entry name" value="HLH_DNA-bd_sf"/>
</dbReference>
<feature type="compositionally biased region" description="Polar residues" evidence="2">
    <location>
        <begin position="1"/>
        <end position="12"/>
    </location>
</feature>
<feature type="region of interest" description="Disordered" evidence="2">
    <location>
        <begin position="1"/>
        <end position="102"/>
    </location>
</feature>
<feature type="coiled-coil region" evidence="1">
    <location>
        <begin position="191"/>
        <end position="225"/>
    </location>
</feature>
<dbReference type="EMBL" id="MU854322">
    <property type="protein sequence ID" value="KAK4044044.1"/>
    <property type="molecule type" value="Genomic_DNA"/>
</dbReference>
<feature type="compositionally biased region" description="Low complexity" evidence="2">
    <location>
        <begin position="138"/>
        <end position="154"/>
    </location>
</feature>
<sequence>MSGQVEGWQQQRPIRGPKIEDEAPRRKKKSAKIEDKVPRQHKKSVDEKSLAPRAATAPRKHSRPAPKAGGSSNSNATLRRTGRTKPPATPRPDESPDEFQLRCALNSSYIRTRERERARFDKLASLLPVSVISRLDTAGGAPKSSPGGDPDGGSAMEGAPAVVRTLLRRGQRLDETRLSRKEILELSALYIGSMEKERERWEEEREELLEEIRRLREKCGEEMEEEMTDGL</sequence>
<keyword evidence="1" id="KW-0175">Coiled coil</keyword>
<dbReference type="Gene3D" id="4.10.280.10">
    <property type="entry name" value="Helix-loop-helix DNA-binding domain"/>
    <property type="match status" value="1"/>
</dbReference>
<gene>
    <name evidence="3" type="ORF">C8A01DRAFT_31916</name>
</gene>